<dbReference type="Pfam" id="PF02325">
    <property type="entry name" value="CCB3_YggT"/>
    <property type="match status" value="2"/>
</dbReference>
<feature type="transmembrane region" description="Helical" evidence="1">
    <location>
        <begin position="163"/>
        <end position="183"/>
    </location>
</feature>
<organism evidence="2 3">
    <name type="scientific">Chitinimonas prasina</name>
    <dbReference type="NCBI Taxonomy" id="1434937"/>
    <lineage>
        <taxon>Bacteria</taxon>
        <taxon>Pseudomonadati</taxon>
        <taxon>Pseudomonadota</taxon>
        <taxon>Betaproteobacteria</taxon>
        <taxon>Neisseriales</taxon>
        <taxon>Chitinibacteraceae</taxon>
        <taxon>Chitinimonas</taxon>
    </lineage>
</organism>
<evidence type="ECO:0000256" key="1">
    <source>
        <dbReference type="SAM" id="Phobius"/>
    </source>
</evidence>
<feature type="transmembrane region" description="Helical" evidence="1">
    <location>
        <begin position="114"/>
        <end position="131"/>
    </location>
</feature>
<dbReference type="InterPro" id="IPR003425">
    <property type="entry name" value="CCB3/YggT"/>
</dbReference>
<dbReference type="EMBL" id="BSOG01000005">
    <property type="protein sequence ID" value="GLR14662.1"/>
    <property type="molecule type" value="Genomic_DNA"/>
</dbReference>
<feature type="transmembrane region" description="Helical" evidence="1">
    <location>
        <begin position="6"/>
        <end position="27"/>
    </location>
</feature>
<dbReference type="RefSeq" id="WP_284197733.1">
    <property type="nucleotide sequence ID" value="NZ_BSOG01000005.1"/>
</dbReference>
<accession>A0ABQ5YJG3</accession>
<sequence>MLNDALSFLIRNIASFFILNLLLRFYLQVARAPFGHPLAQFTVKLTNFMVLPARRLLPSVGGYDTASMLLAGVGALLMHLLLLALSPYPFSLFSPAVGLGLVMLAMLELIRLTLYLVFGAVLVQAILSWVSPYNPLAPVLEAVTRPLLNPIRRLIPTVGGIDLSPLVLLLLLQMIFIFAVTPVEQRLWQFMLTGQ</sequence>
<evidence type="ECO:0008006" key="4">
    <source>
        <dbReference type="Google" id="ProtNLM"/>
    </source>
</evidence>
<comment type="caution">
    <text evidence="2">The sequence shown here is derived from an EMBL/GenBank/DDBJ whole genome shotgun (WGS) entry which is preliminary data.</text>
</comment>
<dbReference type="Proteomes" id="UP001156706">
    <property type="component" value="Unassembled WGS sequence"/>
</dbReference>
<keyword evidence="3" id="KW-1185">Reference proteome</keyword>
<evidence type="ECO:0000313" key="2">
    <source>
        <dbReference type="EMBL" id="GLR14662.1"/>
    </source>
</evidence>
<keyword evidence="1" id="KW-1133">Transmembrane helix</keyword>
<reference evidence="3" key="1">
    <citation type="journal article" date="2019" name="Int. J. Syst. Evol. Microbiol.">
        <title>The Global Catalogue of Microorganisms (GCM) 10K type strain sequencing project: providing services to taxonomists for standard genome sequencing and annotation.</title>
        <authorList>
            <consortium name="The Broad Institute Genomics Platform"/>
            <consortium name="The Broad Institute Genome Sequencing Center for Infectious Disease"/>
            <person name="Wu L."/>
            <person name="Ma J."/>
        </authorList>
    </citation>
    <scope>NUCLEOTIDE SEQUENCE [LARGE SCALE GENOMIC DNA]</scope>
    <source>
        <strain evidence="3">NBRC 110044</strain>
    </source>
</reference>
<gene>
    <name evidence="2" type="ORF">GCM10007907_34520</name>
</gene>
<proteinExistence type="predicted"/>
<keyword evidence="1" id="KW-0472">Membrane</keyword>
<keyword evidence="1" id="KW-0812">Transmembrane</keyword>
<name>A0ABQ5YJG3_9NEIS</name>
<feature type="transmembrane region" description="Helical" evidence="1">
    <location>
        <begin position="88"/>
        <end position="107"/>
    </location>
</feature>
<evidence type="ECO:0000313" key="3">
    <source>
        <dbReference type="Proteomes" id="UP001156706"/>
    </source>
</evidence>
<protein>
    <recommendedName>
        <fullName evidence="4">YggT family protein</fullName>
    </recommendedName>
</protein>